<keyword evidence="3" id="KW-1185">Reference proteome</keyword>
<proteinExistence type="predicted"/>
<dbReference type="InterPro" id="IPR029016">
    <property type="entry name" value="GAF-like_dom_sf"/>
</dbReference>
<dbReference type="InterPro" id="IPR005561">
    <property type="entry name" value="ANTAR"/>
</dbReference>
<dbReference type="RefSeq" id="WP_344360772.1">
    <property type="nucleotide sequence ID" value="NZ_BAAASR010000015.1"/>
</dbReference>
<sequence>MISDLMVGVLRLLRSDDGSGRVVDVTAAGAAALGVDGLAVSLVTEGGLTELLWCSDAATRRFEDLQLTLGEGPGPDAARTGAMVWVPDLVGVRLARWPALAMEAPALPVRAVFCFPMAIGAIRTGVLTTVRRTPGPLTAQQADDALVLADALTGRCLGAGESRVAGASPADSPPALQHAVIHQATGMVSVQLSLPLPEALLRLRAHAYSSGRSITEISQDVVDRQLRLDRNGNGTPPTVVDKD</sequence>
<evidence type="ECO:0000313" key="2">
    <source>
        <dbReference type="EMBL" id="GAA2494860.1"/>
    </source>
</evidence>
<protein>
    <submittedName>
        <fullName evidence="2">ANTAR domain-containing protein</fullName>
    </submittedName>
</protein>
<dbReference type="Proteomes" id="UP001499942">
    <property type="component" value="Unassembled WGS sequence"/>
</dbReference>
<reference evidence="3" key="1">
    <citation type="journal article" date="2019" name="Int. J. Syst. Evol. Microbiol.">
        <title>The Global Catalogue of Microorganisms (GCM) 10K type strain sequencing project: providing services to taxonomists for standard genome sequencing and annotation.</title>
        <authorList>
            <consortium name="The Broad Institute Genomics Platform"/>
            <consortium name="The Broad Institute Genome Sequencing Center for Infectious Disease"/>
            <person name="Wu L."/>
            <person name="Ma J."/>
        </authorList>
    </citation>
    <scope>NUCLEOTIDE SEQUENCE [LARGE SCALE GENOMIC DNA]</scope>
    <source>
        <strain evidence="3">JCM 5062</strain>
    </source>
</reference>
<comment type="caution">
    <text evidence="2">The sequence shown here is derived from an EMBL/GenBank/DDBJ whole genome shotgun (WGS) entry which is preliminary data.</text>
</comment>
<accession>A0ABP5ZCG2</accession>
<dbReference type="SMART" id="SM01012">
    <property type="entry name" value="ANTAR"/>
    <property type="match status" value="1"/>
</dbReference>
<evidence type="ECO:0000313" key="3">
    <source>
        <dbReference type="Proteomes" id="UP001499942"/>
    </source>
</evidence>
<organism evidence="2 3">
    <name type="scientific">Streptomyces gobitricini</name>
    <dbReference type="NCBI Taxonomy" id="68211"/>
    <lineage>
        <taxon>Bacteria</taxon>
        <taxon>Bacillati</taxon>
        <taxon>Actinomycetota</taxon>
        <taxon>Actinomycetes</taxon>
        <taxon>Kitasatosporales</taxon>
        <taxon>Streptomycetaceae</taxon>
        <taxon>Streptomyces</taxon>
    </lineage>
</organism>
<evidence type="ECO:0000259" key="1">
    <source>
        <dbReference type="SMART" id="SM01012"/>
    </source>
</evidence>
<dbReference type="SUPFAM" id="SSF55781">
    <property type="entry name" value="GAF domain-like"/>
    <property type="match status" value="1"/>
</dbReference>
<gene>
    <name evidence="2" type="ORF">GCM10010393_28610</name>
</gene>
<name>A0ABP5ZCG2_9ACTN</name>
<feature type="domain" description="ANTAR" evidence="1">
    <location>
        <begin position="144"/>
        <end position="222"/>
    </location>
</feature>
<dbReference type="Gene3D" id="3.30.450.40">
    <property type="match status" value="1"/>
</dbReference>
<dbReference type="EMBL" id="BAAASR010000015">
    <property type="protein sequence ID" value="GAA2494860.1"/>
    <property type="molecule type" value="Genomic_DNA"/>
</dbReference>